<dbReference type="Gene3D" id="1.10.10.10">
    <property type="entry name" value="Winged helix-like DNA-binding domain superfamily/Winged helix DNA-binding domain"/>
    <property type="match status" value="1"/>
</dbReference>
<dbReference type="PANTHER" id="PTHR43537">
    <property type="entry name" value="TRANSCRIPTIONAL REGULATOR, GNTR FAMILY"/>
    <property type="match status" value="1"/>
</dbReference>
<dbReference type="Gene3D" id="1.20.120.530">
    <property type="entry name" value="GntR ligand-binding domain-like"/>
    <property type="match status" value="1"/>
</dbReference>
<name>A0ABX9ZQ05_9BURK</name>
<dbReference type="Proteomes" id="UP000270216">
    <property type="component" value="Unassembled WGS sequence"/>
</dbReference>
<evidence type="ECO:0000256" key="1">
    <source>
        <dbReference type="ARBA" id="ARBA00023015"/>
    </source>
</evidence>
<comment type="caution">
    <text evidence="5">The sequence shown here is derived from an EMBL/GenBank/DDBJ whole genome shotgun (WGS) entry which is preliminary data.</text>
</comment>
<accession>A0ABX9ZQ05</accession>
<dbReference type="InterPro" id="IPR036390">
    <property type="entry name" value="WH_DNA-bd_sf"/>
</dbReference>
<dbReference type="SMART" id="SM00895">
    <property type="entry name" value="FCD"/>
    <property type="match status" value="1"/>
</dbReference>
<protein>
    <submittedName>
        <fullName evidence="5">FadR family transcriptional regulator</fullName>
    </submittedName>
</protein>
<dbReference type="SUPFAM" id="SSF48008">
    <property type="entry name" value="GntR ligand-binding domain-like"/>
    <property type="match status" value="1"/>
</dbReference>
<dbReference type="Pfam" id="PF07729">
    <property type="entry name" value="FCD"/>
    <property type="match status" value="1"/>
</dbReference>
<keyword evidence="6" id="KW-1185">Reference proteome</keyword>
<dbReference type="InterPro" id="IPR008920">
    <property type="entry name" value="TF_FadR/GntR_C"/>
</dbReference>
<feature type="domain" description="HTH gntR-type" evidence="4">
    <location>
        <begin position="7"/>
        <end position="74"/>
    </location>
</feature>
<dbReference type="PROSITE" id="PS50949">
    <property type="entry name" value="HTH_GNTR"/>
    <property type="match status" value="1"/>
</dbReference>
<organism evidence="5 6">
    <name type="scientific">Pandoraea apista</name>
    <dbReference type="NCBI Taxonomy" id="93218"/>
    <lineage>
        <taxon>Bacteria</taxon>
        <taxon>Pseudomonadati</taxon>
        <taxon>Pseudomonadota</taxon>
        <taxon>Betaproteobacteria</taxon>
        <taxon>Burkholderiales</taxon>
        <taxon>Burkholderiaceae</taxon>
        <taxon>Pandoraea</taxon>
    </lineage>
</organism>
<dbReference type="EMBL" id="RWHX01000018">
    <property type="protein sequence ID" value="RSK81165.1"/>
    <property type="molecule type" value="Genomic_DNA"/>
</dbReference>
<gene>
    <name evidence="5" type="ORF">EJE83_12165</name>
</gene>
<evidence type="ECO:0000256" key="2">
    <source>
        <dbReference type="ARBA" id="ARBA00023125"/>
    </source>
</evidence>
<keyword evidence="1" id="KW-0805">Transcription regulation</keyword>
<dbReference type="Pfam" id="PF00392">
    <property type="entry name" value="GntR"/>
    <property type="match status" value="1"/>
</dbReference>
<evidence type="ECO:0000313" key="6">
    <source>
        <dbReference type="Proteomes" id="UP000270216"/>
    </source>
</evidence>
<keyword evidence="2" id="KW-0238">DNA-binding</keyword>
<dbReference type="PANTHER" id="PTHR43537:SF44">
    <property type="entry name" value="GNTR FAMILY REGULATORY PROTEIN"/>
    <property type="match status" value="1"/>
</dbReference>
<sequence length="224" mass="24869">MQPNTLVAAKRKVMVDLVESLRTRLANGEALPAERQLADELGVKRHQLRNALKVLRDEGELESPRGRGEGQSRRNGEILAGHTNVLEVIELRLALEPFLARLAAVRATPVEISRIERAATTSPGADRGSTDLAFHRAVAAASGNALAADIYQIIRRVGSDIRLHVQQPVPHCPERIRQRDREHQAIAEAIRNRAPDLAETAMREHLIRVREQIMARMVPGSQNN</sequence>
<dbReference type="InterPro" id="IPR000524">
    <property type="entry name" value="Tscrpt_reg_HTH_GntR"/>
</dbReference>
<dbReference type="PRINTS" id="PR00035">
    <property type="entry name" value="HTHGNTR"/>
</dbReference>
<evidence type="ECO:0000313" key="5">
    <source>
        <dbReference type="EMBL" id="RSK81165.1"/>
    </source>
</evidence>
<reference evidence="5 6" key="1">
    <citation type="submission" date="2018-12" db="EMBL/GenBank/DDBJ databases">
        <title>Whole genome sequence of a Pandoraea apista isolate from a patient with cystic fibrosis.</title>
        <authorList>
            <person name="Kenna D.T."/>
            <person name="Turton J.F."/>
        </authorList>
    </citation>
    <scope>NUCLEOTIDE SEQUENCE [LARGE SCALE GENOMIC DNA]</scope>
    <source>
        <strain evidence="5 6">Pa13324</strain>
    </source>
</reference>
<keyword evidence="3" id="KW-0804">Transcription</keyword>
<dbReference type="InterPro" id="IPR036388">
    <property type="entry name" value="WH-like_DNA-bd_sf"/>
</dbReference>
<dbReference type="SUPFAM" id="SSF46785">
    <property type="entry name" value="Winged helix' DNA-binding domain"/>
    <property type="match status" value="1"/>
</dbReference>
<evidence type="ECO:0000259" key="4">
    <source>
        <dbReference type="PROSITE" id="PS50949"/>
    </source>
</evidence>
<proteinExistence type="predicted"/>
<evidence type="ECO:0000256" key="3">
    <source>
        <dbReference type="ARBA" id="ARBA00023163"/>
    </source>
</evidence>
<dbReference type="InterPro" id="IPR011711">
    <property type="entry name" value="GntR_C"/>
</dbReference>